<protein>
    <recommendedName>
        <fullName evidence="3">histidine kinase</fullName>
        <ecNumber evidence="3">2.7.13.3</ecNumber>
    </recommendedName>
</protein>
<dbReference type="InterPro" id="IPR050398">
    <property type="entry name" value="HssS/ArlS-like"/>
</dbReference>
<evidence type="ECO:0000259" key="12">
    <source>
        <dbReference type="PROSITE" id="PS50109"/>
    </source>
</evidence>
<dbReference type="EC" id="2.7.13.3" evidence="3"/>
<keyword evidence="5" id="KW-0808">Transferase</keyword>
<dbReference type="Gene3D" id="6.10.340.10">
    <property type="match status" value="1"/>
</dbReference>
<dbReference type="SMART" id="SM00388">
    <property type="entry name" value="HisKA"/>
    <property type="match status" value="1"/>
</dbReference>
<dbReference type="Pfam" id="PF00672">
    <property type="entry name" value="HAMP"/>
    <property type="match status" value="1"/>
</dbReference>
<dbReference type="SUPFAM" id="SSF158472">
    <property type="entry name" value="HAMP domain-like"/>
    <property type="match status" value="1"/>
</dbReference>
<dbReference type="PRINTS" id="PR00344">
    <property type="entry name" value="BCTRLSENSOR"/>
</dbReference>
<dbReference type="PROSITE" id="PS50109">
    <property type="entry name" value="HIS_KIN"/>
    <property type="match status" value="1"/>
</dbReference>
<keyword evidence="4" id="KW-0597">Phosphoprotein</keyword>
<name>A0A926E3A7_9FIRM</name>
<dbReference type="SUPFAM" id="SSF55874">
    <property type="entry name" value="ATPase domain of HSP90 chaperone/DNA topoisomerase II/histidine kinase"/>
    <property type="match status" value="1"/>
</dbReference>
<accession>A0A926E3A7</accession>
<comment type="caution">
    <text evidence="14">The sequence shown here is derived from an EMBL/GenBank/DDBJ whole genome shotgun (WGS) entry which is preliminary data.</text>
</comment>
<evidence type="ECO:0000256" key="10">
    <source>
        <dbReference type="ARBA" id="ARBA00023136"/>
    </source>
</evidence>
<reference evidence="14" key="1">
    <citation type="submission" date="2020-08" db="EMBL/GenBank/DDBJ databases">
        <title>Genome public.</title>
        <authorList>
            <person name="Liu C."/>
            <person name="Sun Q."/>
        </authorList>
    </citation>
    <scope>NUCLEOTIDE SEQUENCE</scope>
    <source>
        <strain evidence="14">NSJ-33</strain>
    </source>
</reference>
<comment type="subcellular location">
    <subcellularLocation>
        <location evidence="2">Membrane</location>
        <topology evidence="2">Multi-pass membrane protein</topology>
    </subcellularLocation>
</comment>
<dbReference type="Pfam" id="PF00512">
    <property type="entry name" value="HisKA"/>
    <property type="match status" value="1"/>
</dbReference>
<dbReference type="PANTHER" id="PTHR45528">
    <property type="entry name" value="SENSOR HISTIDINE KINASE CPXA"/>
    <property type="match status" value="1"/>
</dbReference>
<keyword evidence="8 11" id="KW-1133">Transmembrane helix</keyword>
<dbReference type="PROSITE" id="PS50885">
    <property type="entry name" value="HAMP"/>
    <property type="match status" value="1"/>
</dbReference>
<dbReference type="InterPro" id="IPR003660">
    <property type="entry name" value="HAMP_dom"/>
</dbReference>
<dbReference type="CDD" id="cd06225">
    <property type="entry name" value="HAMP"/>
    <property type="match status" value="1"/>
</dbReference>
<dbReference type="InterPro" id="IPR005467">
    <property type="entry name" value="His_kinase_dom"/>
</dbReference>
<evidence type="ECO:0000313" key="14">
    <source>
        <dbReference type="EMBL" id="MBC8558953.1"/>
    </source>
</evidence>
<dbReference type="InterPro" id="IPR036097">
    <property type="entry name" value="HisK_dim/P_sf"/>
</dbReference>
<dbReference type="SUPFAM" id="SSF47384">
    <property type="entry name" value="Homodimeric domain of signal transducing histidine kinase"/>
    <property type="match status" value="1"/>
</dbReference>
<feature type="domain" description="HAMP" evidence="13">
    <location>
        <begin position="115"/>
        <end position="167"/>
    </location>
</feature>
<evidence type="ECO:0000256" key="9">
    <source>
        <dbReference type="ARBA" id="ARBA00023012"/>
    </source>
</evidence>
<gene>
    <name evidence="14" type="ORF">H8710_02600</name>
</gene>
<evidence type="ECO:0000259" key="13">
    <source>
        <dbReference type="PROSITE" id="PS50885"/>
    </source>
</evidence>
<dbReference type="InterPro" id="IPR003594">
    <property type="entry name" value="HATPase_dom"/>
</dbReference>
<evidence type="ECO:0000256" key="4">
    <source>
        <dbReference type="ARBA" id="ARBA00022553"/>
    </source>
</evidence>
<keyword evidence="7 14" id="KW-0418">Kinase</keyword>
<dbReference type="SMART" id="SM00304">
    <property type="entry name" value="HAMP"/>
    <property type="match status" value="1"/>
</dbReference>
<dbReference type="Gene3D" id="3.30.565.10">
    <property type="entry name" value="Histidine kinase-like ATPase, C-terminal domain"/>
    <property type="match status" value="1"/>
</dbReference>
<evidence type="ECO:0000256" key="11">
    <source>
        <dbReference type="SAM" id="Phobius"/>
    </source>
</evidence>
<sequence length="400" mass="44293">MGKIRKAIRFLRDKRHFRNMTLRQAMAVLTVLTLLAATLVLALLMNGLEKLYSAVRLPYLGEMMITPEIGTTVLIAEPKGLDAFLIDLIPNLQMLSFFLVIGGAIVFESLIFYRLKLKKPIELLQGASHKIAGNDLDFTLVYEQADELGDLCRSFETMRSSLDENNRKMWRAMEERKRLNAAFSHDLRTPLTVLRGYADLLEQYLPSDQLPQEKLIATVCTMSGHIARLENYVTSMTEIQKLEDVEPHYLSVPSKELLNSFEESGNILAVEAGKDFSFVNGVSAGTLIVDSALVSQVYENLLSNGMRYAASELCVRCGQKGGLFSISVRDDGPGFSPEGLQNACNPFYTGDSRTGSHFGLGLNISKVLCEKLGGTLHIQNGKEKGAEITATFAVPKNITQ</sequence>
<dbReference type="Pfam" id="PF02518">
    <property type="entry name" value="HATPase_c"/>
    <property type="match status" value="1"/>
</dbReference>
<dbReference type="InterPro" id="IPR003661">
    <property type="entry name" value="HisK_dim/P_dom"/>
</dbReference>
<dbReference type="GO" id="GO:0005886">
    <property type="term" value="C:plasma membrane"/>
    <property type="evidence" value="ECO:0007669"/>
    <property type="project" value="TreeGrafter"/>
</dbReference>
<dbReference type="SMART" id="SM00387">
    <property type="entry name" value="HATPase_c"/>
    <property type="match status" value="1"/>
</dbReference>
<dbReference type="EMBL" id="JACRSV010000001">
    <property type="protein sequence ID" value="MBC8558953.1"/>
    <property type="molecule type" value="Genomic_DNA"/>
</dbReference>
<evidence type="ECO:0000256" key="2">
    <source>
        <dbReference type="ARBA" id="ARBA00004141"/>
    </source>
</evidence>
<evidence type="ECO:0000256" key="1">
    <source>
        <dbReference type="ARBA" id="ARBA00000085"/>
    </source>
</evidence>
<organism evidence="14 15">
    <name type="scientific">Fumia xinanensis</name>
    <dbReference type="NCBI Taxonomy" id="2763659"/>
    <lineage>
        <taxon>Bacteria</taxon>
        <taxon>Bacillati</taxon>
        <taxon>Bacillota</taxon>
        <taxon>Clostridia</taxon>
        <taxon>Eubacteriales</taxon>
        <taxon>Oscillospiraceae</taxon>
        <taxon>Fumia</taxon>
    </lineage>
</organism>
<evidence type="ECO:0000313" key="15">
    <source>
        <dbReference type="Proteomes" id="UP000610760"/>
    </source>
</evidence>
<feature type="transmembrane region" description="Helical" evidence="11">
    <location>
        <begin position="94"/>
        <end position="113"/>
    </location>
</feature>
<dbReference type="PANTHER" id="PTHR45528:SF8">
    <property type="entry name" value="HISTIDINE KINASE"/>
    <property type="match status" value="1"/>
</dbReference>
<proteinExistence type="predicted"/>
<evidence type="ECO:0000256" key="7">
    <source>
        <dbReference type="ARBA" id="ARBA00022777"/>
    </source>
</evidence>
<dbReference type="InterPro" id="IPR004358">
    <property type="entry name" value="Sig_transdc_His_kin-like_C"/>
</dbReference>
<evidence type="ECO:0000256" key="6">
    <source>
        <dbReference type="ARBA" id="ARBA00022692"/>
    </source>
</evidence>
<dbReference type="InterPro" id="IPR036890">
    <property type="entry name" value="HATPase_C_sf"/>
</dbReference>
<keyword evidence="10 11" id="KW-0472">Membrane</keyword>
<evidence type="ECO:0000256" key="3">
    <source>
        <dbReference type="ARBA" id="ARBA00012438"/>
    </source>
</evidence>
<comment type="catalytic activity">
    <reaction evidence="1">
        <text>ATP + protein L-histidine = ADP + protein N-phospho-L-histidine.</text>
        <dbReference type="EC" id="2.7.13.3"/>
    </reaction>
</comment>
<keyword evidence="6 11" id="KW-0812">Transmembrane</keyword>
<keyword evidence="15" id="KW-1185">Reference proteome</keyword>
<dbReference type="GO" id="GO:0000155">
    <property type="term" value="F:phosphorelay sensor kinase activity"/>
    <property type="evidence" value="ECO:0007669"/>
    <property type="project" value="InterPro"/>
</dbReference>
<evidence type="ECO:0000256" key="8">
    <source>
        <dbReference type="ARBA" id="ARBA00022989"/>
    </source>
</evidence>
<dbReference type="CDD" id="cd00082">
    <property type="entry name" value="HisKA"/>
    <property type="match status" value="1"/>
</dbReference>
<feature type="domain" description="Histidine kinase" evidence="12">
    <location>
        <begin position="182"/>
        <end position="396"/>
    </location>
</feature>
<evidence type="ECO:0000256" key="5">
    <source>
        <dbReference type="ARBA" id="ARBA00022679"/>
    </source>
</evidence>
<dbReference type="AlphaFoldDB" id="A0A926E3A7"/>
<dbReference type="RefSeq" id="WP_249293848.1">
    <property type="nucleotide sequence ID" value="NZ_JACRSV010000001.1"/>
</dbReference>
<keyword evidence="9" id="KW-0902">Two-component regulatory system</keyword>
<dbReference type="Proteomes" id="UP000610760">
    <property type="component" value="Unassembled WGS sequence"/>
</dbReference>
<dbReference type="Gene3D" id="1.10.287.130">
    <property type="match status" value="1"/>
</dbReference>